<dbReference type="RefSeq" id="WP_210101395.1">
    <property type="nucleotide sequence ID" value="NZ_BAABLK010000065.1"/>
</dbReference>
<protein>
    <submittedName>
        <fullName evidence="2">Uncharacterized protein</fullName>
    </submittedName>
</protein>
<comment type="caution">
    <text evidence="2">The sequence shown here is derived from an EMBL/GenBank/DDBJ whole genome shotgun (WGS) entry which is preliminary data.</text>
</comment>
<organism evidence="2 3">
    <name type="scientific">Paeniglutamicibacter antarcticus</name>
    <dbReference type="NCBI Taxonomy" id="494023"/>
    <lineage>
        <taxon>Bacteria</taxon>
        <taxon>Bacillati</taxon>
        <taxon>Actinomycetota</taxon>
        <taxon>Actinomycetes</taxon>
        <taxon>Micrococcales</taxon>
        <taxon>Micrococcaceae</taxon>
        <taxon>Paeniglutamicibacter</taxon>
    </lineage>
</organism>
<dbReference type="EMBL" id="BAABLK010000065">
    <property type="protein sequence ID" value="GAA5228491.1"/>
    <property type="molecule type" value="Genomic_DNA"/>
</dbReference>
<reference evidence="3" key="1">
    <citation type="journal article" date="2019" name="Int. J. Syst. Evol. Microbiol.">
        <title>The Global Catalogue of Microorganisms (GCM) 10K type strain sequencing project: providing services to taxonomists for standard genome sequencing and annotation.</title>
        <authorList>
            <consortium name="The Broad Institute Genomics Platform"/>
            <consortium name="The Broad Institute Genome Sequencing Center for Infectious Disease"/>
            <person name="Wu L."/>
            <person name="Ma J."/>
        </authorList>
    </citation>
    <scope>NUCLEOTIDE SEQUENCE [LARGE SCALE GENOMIC DNA]</scope>
    <source>
        <strain evidence="3">JCM 18952</strain>
    </source>
</reference>
<proteinExistence type="predicted"/>
<feature type="compositionally biased region" description="Acidic residues" evidence="1">
    <location>
        <begin position="55"/>
        <end position="82"/>
    </location>
</feature>
<feature type="region of interest" description="Disordered" evidence="1">
    <location>
        <begin position="53"/>
        <end position="82"/>
    </location>
</feature>
<sequence length="82" mass="8939">MSEVIEPLDPADATAIAQGVIAPDDARPLGLDDEHYTGPDSEQLVVWDEVHDSELEPNEEQGTDTYFDESNDDADPPEAEAQ</sequence>
<gene>
    <name evidence="2" type="ORF">GCM10025778_30290</name>
</gene>
<accession>A0ABP9TQ40</accession>
<evidence type="ECO:0000256" key="1">
    <source>
        <dbReference type="SAM" id="MobiDB-lite"/>
    </source>
</evidence>
<dbReference type="Proteomes" id="UP001501257">
    <property type="component" value="Unassembled WGS sequence"/>
</dbReference>
<evidence type="ECO:0000313" key="3">
    <source>
        <dbReference type="Proteomes" id="UP001501257"/>
    </source>
</evidence>
<keyword evidence="3" id="KW-1185">Reference proteome</keyword>
<name>A0ABP9TQ40_9MICC</name>
<evidence type="ECO:0000313" key="2">
    <source>
        <dbReference type="EMBL" id="GAA5228491.1"/>
    </source>
</evidence>